<keyword evidence="2 7" id="KW-0645">Protease</keyword>
<dbReference type="InterPro" id="IPR021109">
    <property type="entry name" value="Peptidase_aspartic_dom_sf"/>
</dbReference>
<evidence type="ECO:0000256" key="6">
    <source>
        <dbReference type="PIRSR" id="PIRSR601461-2"/>
    </source>
</evidence>
<dbReference type="InterPro" id="IPR001969">
    <property type="entry name" value="Aspartic_peptidase_AS"/>
</dbReference>
<reference evidence="10" key="1">
    <citation type="submission" date="2023-03" db="EMBL/GenBank/DDBJ databases">
        <title>Massive genome expansion in bonnet fungi (Mycena s.s.) driven by repeated elements and novel gene families across ecological guilds.</title>
        <authorList>
            <consortium name="Lawrence Berkeley National Laboratory"/>
            <person name="Harder C.B."/>
            <person name="Miyauchi S."/>
            <person name="Viragh M."/>
            <person name="Kuo A."/>
            <person name="Thoen E."/>
            <person name="Andreopoulos B."/>
            <person name="Lu D."/>
            <person name="Skrede I."/>
            <person name="Drula E."/>
            <person name="Henrissat B."/>
            <person name="Morin E."/>
            <person name="Kohler A."/>
            <person name="Barry K."/>
            <person name="LaButti K."/>
            <person name="Morin E."/>
            <person name="Salamov A."/>
            <person name="Lipzen A."/>
            <person name="Mereny Z."/>
            <person name="Hegedus B."/>
            <person name="Baldrian P."/>
            <person name="Stursova M."/>
            <person name="Weitz H."/>
            <person name="Taylor A."/>
            <person name="Grigoriev I.V."/>
            <person name="Nagy L.G."/>
            <person name="Martin F."/>
            <person name="Kauserud H."/>
        </authorList>
    </citation>
    <scope>NUCLEOTIDE SEQUENCE</scope>
    <source>
        <strain evidence="10">CBHHK182m</strain>
    </source>
</reference>
<proteinExistence type="inferred from homology"/>
<gene>
    <name evidence="10" type="ORF">B0H16DRAFT_1688779</name>
</gene>
<evidence type="ECO:0000256" key="5">
    <source>
        <dbReference type="PIRSR" id="PIRSR601461-1"/>
    </source>
</evidence>
<keyword evidence="3 7" id="KW-0064">Aspartyl protease</keyword>
<evidence type="ECO:0000313" key="11">
    <source>
        <dbReference type="Proteomes" id="UP001215598"/>
    </source>
</evidence>
<protein>
    <submittedName>
        <fullName evidence="10">Aspartic peptidase domain-containing protein</fullName>
    </submittedName>
</protein>
<evidence type="ECO:0000256" key="2">
    <source>
        <dbReference type="ARBA" id="ARBA00022670"/>
    </source>
</evidence>
<evidence type="ECO:0000256" key="4">
    <source>
        <dbReference type="ARBA" id="ARBA00022801"/>
    </source>
</evidence>
<sequence length="472" mass="49119">MLTTLPLTLLASLLVFDVFATPTPAPQPNGISMGLRRRVQSRSTDDFGVWAKNHRAGLAAKYGGRAVKPRSSGTNLITNQGSDSSYFGSLAIGTPAVSFDVILDTGSADLWVAGSDCGEGCSDVTTFDSSASSSLTNQSTAFEITYGSGEAAGTLVSDTVQMAGFSVANQVFAVCDEVSSGLLTNPVSGLLGLAWQAIASSQATPFWETLASGTAWDSPVMAFQLTRYLNQSRASQEEAGGSFTMGFVNSTLYTGDIEYIDTPSSTKTYWILPITAITVQGNSITVSSGSDSYAAIDTGTTLIGGPPTDIANIYAQIPDSSVGTGDYDGYYMYPCDTSVTVTVSFGGRSWAVSPADFQEQDLGQGTCLGSFFSLTTGDSAPSWIVGDTFLKNVYSVFRYDPPSVGFADLSDYALSMNGNLDLAAPSATIGSVSAAATAGSTDRNANSGTSIRTSSFLFTIATTLMSVVLSNL</sequence>
<dbReference type="InterPro" id="IPR001461">
    <property type="entry name" value="Aspartic_peptidase_A1"/>
</dbReference>
<evidence type="ECO:0000256" key="1">
    <source>
        <dbReference type="ARBA" id="ARBA00007447"/>
    </source>
</evidence>
<dbReference type="InterPro" id="IPR033121">
    <property type="entry name" value="PEPTIDASE_A1"/>
</dbReference>
<dbReference type="Proteomes" id="UP001215598">
    <property type="component" value="Unassembled WGS sequence"/>
</dbReference>
<comment type="similarity">
    <text evidence="1 7">Belongs to the peptidase A1 family.</text>
</comment>
<dbReference type="PANTHER" id="PTHR47966">
    <property type="entry name" value="BETA-SITE APP-CLEAVING ENZYME, ISOFORM A-RELATED"/>
    <property type="match status" value="1"/>
</dbReference>
<accession>A0AAD7JCT6</accession>
<feature type="active site" evidence="5">
    <location>
        <position position="104"/>
    </location>
</feature>
<comment type="caution">
    <text evidence="10">The sequence shown here is derived from an EMBL/GenBank/DDBJ whole genome shotgun (WGS) entry which is preliminary data.</text>
</comment>
<evidence type="ECO:0000313" key="10">
    <source>
        <dbReference type="EMBL" id="KAJ7760515.1"/>
    </source>
</evidence>
<organism evidence="10 11">
    <name type="scientific">Mycena metata</name>
    <dbReference type="NCBI Taxonomy" id="1033252"/>
    <lineage>
        <taxon>Eukaryota</taxon>
        <taxon>Fungi</taxon>
        <taxon>Dikarya</taxon>
        <taxon>Basidiomycota</taxon>
        <taxon>Agaricomycotina</taxon>
        <taxon>Agaricomycetes</taxon>
        <taxon>Agaricomycetidae</taxon>
        <taxon>Agaricales</taxon>
        <taxon>Marasmiineae</taxon>
        <taxon>Mycenaceae</taxon>
        <taxon>Mycena</taxon>
    </lineage>
</organism>
<feature type="signal peptide" evidence="8">
    <location>
        <begin position="1"/>
        <end position="20"/>
    </location>
</feature>
<dbReference type="GO" id="GO:0004190">
    <property type="term" value="F:aspartic-type endopeptidase activity"/>
    <property type="evidence" value="ECO:0007669"/>
    <property type="project" value="UniProtKB-KW"/>
</dbReference>
<feature type="chain" id="PRO_5041997395" evidence="8">
    <location>
        <begin position="21"/>
        <end position="472"/>
    </location>
</feature>
<keyword evidence="4 7" id="KW-0378">Hydrolase</keyword>
<name>A0AAD7JCT6_9AGAR</name>
<dbReference type="InterPro" id="IPR034164">
    <property type="entry name" value="Pepsin-like_dom"/>
</dbReference>
<dbReference type="Pfam" id="PF00026">
    <property type="entry name" value="Asp"/>
    <property type="match status" value="1"/>
</dbReference>
<dbReference type="CDD" id="cd05471">
    <property type="entry name" value="pepsin_like"/>
    <property type="match status" value="1"/>
</dbReference>
<evidence type="ECO:0000256" key="3">
    <source>
        <dbReference type="ARBA" id="ARBA00022750"/>
    </source>
</evidence>
<feature type="disulfide bond" evidence="6">
    <location>
        <begin position="117"/>
        <end position="121"/>
    </location>
</feature>
<dbReference type="PROSITE" id="PS51767">
    <property type="entry name" value="PEPTIDASE_A1"/>
    <property type="match status" value="1"/>
</dbReference>
<dbReference type="PRINTS" id="PR00792">
    <property type="entry name" value="PEPSIN"/>
</dbReference>
<dbReference type="Gene3D" id="2.40.70.10">
    <property type="entry name" value="Acid Proteases"/>
    <property type="match status" value="2"/>
</dbReference>
<dbReference type="SUPFAM" id="SSF50630">
    <property type="entry name" value="Acid proteases"/>
    <property type="match status" value="1"/>
</dbReference>
<dbReference type="EMBL" id="JARKIB010000037">
    <property type="protein sequence ID" value="KAJ7760515.1"/>
    <property type="molecule type" value="Genomic_DNA"/>
</dbReference>
<dbReference type="PANTHER" id="PTHR47966:SF6">
    <property type="entry name" value="PEPTIDASE A1 DOMAIN-CONTAINING PROTEIN"/>
    <property type="match status" value="1"/>
</dbReference>
<dbReference type="FunFam" id="2.40.70.10:FF:000115">
    <property type="entry name" value="Lysosomal aspartic protease"/>
    <property type="match status" value="1"/>
</dbReference>
<feature type="domain" description="Peptidase A1" evidence="9">
    <location>
        <begin position="86"/>
        <end position="407"/>
    </location>
</feature>
<dbReference type="GO" id="GO:0006508">
    <property type="term" value="P:proteolysis"/>
    <property type="evidence" value="ECO:0007669"/>
    <property type="project" value="UniProtKB-KW"/>
</dbReference>
<dbReference type="PROSITE" id="PS00141">
    <property type="entry name" value="ASP_PROTEASE"/>
    <property type="match status" value="1"/>
</dbReference>
<keyword evidence="11" id="KW-1185">Reference proteome</keyword>
<keyword evidence="8" id="KW-0732">Signal</keyword>
<dbReference type="AlphaFoldDB" id="A0AAD7JCT6"/>
<evidence type="ECO:0000256" key="7">
    <source>
        <dbReference type="RuleBase" id="RU000454"/>
    </source>
</evidence>
<feature type="active site" evidence="5">
    <location>
        <position position="297"/>
    </location>
</feature>
<evidence type="ECO:0000256" key="8">
    <source>
        <dbReference type="SAM" id="SignalP"/>
    </source>
</evidence>
<keyword evidence="6" id="KW-1015">Disulfide bond</keyword>
<evidence type="ECO:0000259" key="9">
    <source>
        <dbReference type="PROSITE" id="PS51767"/>
    </source>
</evidence>